<name>A0A3M8P7J8_9BACL</name>
<keyword evidence="2" id="KW-1185">Reference proteome</keyword>
<evidence type="ECO:0000313" key="2">
    <source>
        <dbReference type="Proteomes" id="UP000275473"/>
    </source>
</evidence>
<organism evidence="1 2">
    <name type="scientific">Planococcus salinus</name>
    <dbReference type="NCBI Taxonomy" id="1848460"/>
    <lineage>
        <taxon>Bacteria</taxon>
        <taxon>Bacillati</taxon>
        <taxon>Bacillota</taxon>
        <taxon>Bacilli</taxon>
        <taxon>Bacillales</taxon>
        <taxon>Caryophanaceae</taxon>
        <taxon>Planococcus</taxon>
    </lineage>
</organism>
<evidence type="ECO:0000313" key="1">
    <source>
        <dbReference type="EMBL" id="RNF39668.1"/>
    </source>
</evidence>
<dbReference type="SUPFAM" id="SSF54637">
    <property type="entry name" value="Thioesterase/thiol ester dehydrase-isomerase"/>
    <property type="match status" value="1"/>
</dbReference>
<gene>
    <name evidence="1" type="ORF">EEX84_06760</name>
</gene>
<dbReference type="Pfam" id="PF13279">
    <property type="entry name" value="4HBT_2"/>
    <property type="match status" value="1"/>
</dbReference>
<dbReference type="Gene3D" id="3.10.129.10">
    <property type="entry name" value="Hotdog Thioesterase"/>
    <property type="match status" value="1"/>
</dbReference>
<dbReference type="Proteomes" id="UP000275473">
    <property type="component" value="Unassembled WGS sequence"/>
</dbReference>
<comment type="caution">
    <text evidence="1">The sequence shown here is derived from an EMBL/GenBank/DDBJ whole genome shotgun (WGS) entry which is preliminary data.</text>
</comment>
<dbReference type="EMBL" id="RIAX01000004">
    <property type="protein sequence ID" value="RNF39668.1"/>
    <property type="molecule type" value="Genomic_DNA"/>
</dbReference>
<dbReference type="OrthoDB" id="6117985at2"/>
<dbReference type="RefSeq" id="WP_123164863.1">
    <property type="nucleotide sequence ID" value="NZ_RIAX01000004.1"/>
</dbReference>
<proteinExistence type="predicted"/>
<dbReference type="CDD" id="cd00586">
    <property type="entry name" value="4HBT"/>
    <property type="match status" value="1"/>
</dbReference>
<sequence>MTKQTLIHETTVHSRWLDYNGHMNDAAYAKVFSIAGGRVMDLIGLDAEARASYDYTMFTLEHHICYLKEVHETETLRTSVQLLDRDAKRIHLFFEMKNKAGDIVATSEQMLMGIDSVKRKSAPFPAHVEQAVQKMWTTHKELPVPKLAGSKIGIKRKS</sequence>
<dbReference type="InterPro" id="IPR029069">
    <property type="entry name" value="HotDog_dom_sf"/>
</dbReference>
<reference evidence="1 2" key="1">
    <citation type="journal article" date="2018" name="Int. J. Syst. Evol. Microbiol.">
        <title>Planococcus salinus sp. nov., a moderately halophilic bacterium isolated from a saline-alkali soil.</title>
        <authorList>
            <person name="Gan L."/>
        </authorList>
    </citation>
    <scope>NUCLEOTIDE SEQUENCE [LARGE SCALE GENOMIC DNA]</scope>
    <source>
        <strain evidence="1 2">LCB217</strain>
    </source>
</reference>
<protein>
    <submittedName>
        <fullName evidence="1">Thioesterase</fullName>
    </submittedName>
</protein>
<dbReference type="AlphaFoldDB" id="A0A3M8P7J8"/>
<accession>A0A3M8P7J8</accession>